<evidence type="ECO:0000313" key="2">
    <source>
        <dbReference type="EMBL" id="EME77432.1"/>
    </source>
</evidence>
<organism evidence="2 3">
    <name type="scientific">Pseudocercospora fijiensis (strain CIRAD86)</name>
    <name type="common">Black leaf streak disease fungus</name>
    <name type="synonym">Mycosphaerella fijiensis</name>
    <dbReference type="NCBI Taxonomy" id="383855"/>
    <lineage>
        <taxon>Eukaryota</taxon>
        <taxon>Fungi</taxon>
        <taxon>Dikarya</taxon>
        <taxon>Ascomycota</taxon>
        <taxon>Pezizomycotina</taxon>
        <taxon>Dothideomycetes</taxon>
        <taxon>Dothideomycetidae</taxon>
        <taxon>Mycosphaerellales</taxon>
        <taxon>Mycosphaerellaceae</taxon>
        <taxon>Pseudocercospora</taxon>
    </lineage>
</organism>
<accession>M3AIX9</accession>
<dbReference type="GeneID" id="19342307"/>
<dbReference type="Proteomes" id="UP000016932">
    <property type="component" value="Unassembled WGS sequence"/>
</dbReference>
<dbReference type="RefSeq" id="XP_007932181.1">
    <property type="nucleotide sequence ID" value="XM_007933990.1"/>
</dbReference>
<dbReference type="KEGG" id="pfj:MYCFIDRAFT_85129"/>
<reference evidence="2 3" key="1">
    <citation type="journal article" date="2012" name="PLoS Pathog.">
        <title>Diverse lifestyles and strategies of plant pathogenesis encoded in the genomes of eighteen Dothideomycetes fungi.</title>
        <authorList>
            <person name="Ohm R.A."/>
            <person name="Feau N."/>
            <person name="Henrissat B."/>
            <person name="Schoch C.L."/>
            <person name="Horwitz B.A."/>
            <person name="Barry K.W."/>
            <person name="Condon B.J."/>
            <person name="Copeland A.C."/>
            <person name="Dhillon B."/>
            <person name="Glaser F."/>
            <person name="Hesse C.N."/>
            <person name="Kosti I."/>
            <person name="LaButti K."/>
            <person name="Lindquist E.A."/>
            <person name="Lucas S."/>
            <person name="Salamov A.A."/>
            <person name="Bradshaw R.E."/>
            <person name="Ciuffetti L."/>
            <person name="Hamelin R.C."/>
            <person name="Kema G.H.J."/>
            <person name="Lawrence C."/>
            <person name="Scott J.A."/>
            <person name="Spatafora J.W."/>
            <person name="Turgeon B.G."/>
            <person name="de Wit P.J.G.M."/>
            <person name="Zhong S."/>
            <person name="Goodwin S.B."/>
            <person name="Grigoriev I.V."/>
        </authorList>
    </citation>
    <scope>NUCLEOTIDE SEQUENCE [LARGE SCALE GENOMIC DNA]</scope>
    <source>
        <strain evidence="2 3">CIRAD86</strain>
    </source>
</reference>
<dbReference type="AlphaFoldDB" id="M3AIX9"/>
<feature type="region of interest" description="Disordered" evidence="1">
    <location>
        <begin position="224"/>
        <end position="288"/>
    </location>
</feature>
<dbReference type="HOGENOM" id="CLU_669255_0_0_1"/>
<proteinExistence type="predicted"/>
<sequence length="411" mass="45822">MTLSRRNALSLQGRCPYVESMRRMCPELSGGASDGTRRSLFVRFPPLSFSFTIFEHHIIGMDASTIIFATGPLHSLPIQHRQTSTMKPVDPPSGRRAVAIIHDDNLEVVLDMSSPLYQSIRLQERKDSYVWKSLPLTSKLGVPLKFKLLKDGSPGPSSNKSLELLSLECDPESDDFGEPVHLFEEVVLVARQDDMDLLPKQMRAIIAFLDSELLPLVQYGIQKDDIDESGGDSDSAGSPSEQNHEQGTLREDSLQRQESGGDDSAAEEHLEISSTTAQPDVVTKQEAEDALSRINPENFISFFDSHRAEQAKEDITWKLTVKRSRFAEGVDVCCTAVRSARRPTGRSIKQHASAWCINGNTQLEFVLKLLATDLCFQNHFQPIGAVDIQSSEAWANTRRESGFEGSRKYEL</sequence>
<dbReference type="EMBL" id="KB446566">
    <property type="protein sequence ID" value="EME77432.1"/>
    <property type="molecule type" value="Genomic_DNA"/>
</dbReference>
<protein>
    <submittedName>
        <fullName evidence="2">Uncharacterized protein</fullName>
    </submittedName>
</protein>
<dbReference type="VEuPathDB" id="FungiDB:MYCFIDRAFT_85129"/>
<feature type="compositionally biased region" description="Basic and acidic residues" evidence="1">
    <location>
        <begin position="242"/>
        <end position="255"/>
    </location>
</feature>
<evidence type="ECO:0000313" key="3">
    <source>
        <dbReference type="Proteomes" id="UP000016932"/>
    </source>
</evidence>
<evidence type="ECO:0000256" key="1">
    <source>
        <dbReference type="SAM" id="MobiDB-lite"/>
    </source>
</evidence>
<gene>
    <name evidence="2" type="ORF">MYCFIDRAFT_85129</name>
</gene>
<keyword evidence="3" id="KW-1185">Reference proteome</keyword>
<dbReference type="OrthoDB" id="3641925at2759"/>
<name>M3AIX9_PSEFD</name>
<dbReference type="STRING" id="383855.M3AIX9"/>